<sequence>MDHHTRQQSECLLPDRKAGELAFRSRRHRWAFLFHIVLFLVNTGVTILFLARIYGQDTINTLSFTGQRLAVRPQRFMMTEDSPYAGPPSERVDEAWKKLLHHINIRVSHGEMQSTNQTSVPLADGNGFLAWMDVSHQLHCVKYLRQWIYRQHYHPDVGLDEEPHWLLHIDHCLDLIRQALMCRADTSIMTFNWVANRSEPMLKLDSPEHVCIDWEDLMRKVQDRRIDNAAMAQLVNPSLDSKFV</sequence>
<feature type="transmembrane region" description="Helical" evidence="3">
    <location>
        <begin position="30"/>
        <end position="54"/>
    </location>
</feature>
<dbReference type="EMBL" id="ML976839">
    <property type="protein sequence ID" value="KAF1963933.1"/>
    <property type="molecule type" value="Genomic_DNA"/>
</dbReference>
<name>A0A6A5UG04_9PLEO</name>
<dbReference type="Pfam" id="PF11807">
    <property type="entry name" value="UstYa"/>
    <property type="match status" value="1"/>
</dbReference>
<evidence type="ECO:0000313" key="5">
    <source>
        <dbReference type="EMBL" id="KAF1964123.1"/>
    </source>
</evidence>
<dbReference type="GO" id="GO:0043386">
    <property type="term" value="P:mycotoxin biosynthetic process"/>
    <property type="evidence" value="ECO:0007669"/>
    <property type="project" value="InterPro"/>
</dbReference>
<keyword evidence="3" id="KW-0812">Transmembrane</keyword>
<organism evidence="5 6">
    <name type="scientific">Bimuria novae-zelandiae CBS 107.79</name>
    <dbReference type="NCBI Taxonomy" id="1447943"/>
    <lineage>
        <taxon>Eukaryota</taxon>
        <taxon>Fungi</taxon>
        <taxon>Dikarya</taxon>
        <taxon>Ascomycota</taxon>
        <taxon>Pezizomycotina</taxon>
        <taxon>Dothideomycetes</taxon>
        <taxon>Pleosporomycetidae</taxon>
        <taxon>Pleosporales</taxon>
        <taxon>Massarineae</taxon>
        <taxon>Didymosphaeriaceae</taxon>
        <taxon>Bimuria</taxon>
    </lineage>
</organism>
<dbReference type="OrthoDB" id="3687641at2759"/>
<evidence type="ECO:0000313" key="4">
    <source>
        <dbReference type="EMBL" id="KAF1963933.1"/>
    </source>
</evidence>
<comment type="pathway">
    <text evidence="1">Mycotoxin biosynthesis.</text>
</comment>
<proteinExistence type="inferred from homology"/>
<evidence type="ECO:0008006" key="7">
    <source>
        <dbReference type="Google" id="ProtNLM"/>
    </source>
</evidence>
<dbReference type="AlphaFoldDB" id="A0A6A5UG04"/>
<protein>
    <recommendedName>
        <fullName evidence="7">Tat pathway signal sequence</fullName>
    </recommendedName>
</protein>
<keyword evidence="3" id="KW-1133">Transmembrane helix</keyword>
<dbReference type="Proteomes" id="UP000800036">
    <property type="component" value="Unassembled WGS sequence"/>
</dbReference>
<evidence type="ECO:0000256" key="3">
    <source>
        <dbReference type="SAM" id="Phobius"/>
    </source>
</evidence>
<accession>A0A6A5UG04</accession>
<dbReference type="PANTHER" id="PTHR33365">
    <property type="entry name" value="YALI0B05434P"/>
    <property type="match status" value="1"/>
</dbReference>
<evidence type="ECO:0000313" key="6">
    <source>
        <dbReference type="Proteomes" id="UP000800036"/>
    </source>
</evidence>
<evidence type="ECO:0000256" key="2">
    <source>
        <dbReference type="ARBA" id="ARBA00035112"/>
    </source>
</evidence>
<reference evidence="5" key="1">
    <citation type="journal article" date="2020" name="Stud. Mycol.">
        <title>101 Dothideomycetes genomes: a test case for predicting lifestyles and emergence of pathogens.</title>
        <authorList>
            <person name="Haridas S."/>
            <person name="Albert R."/>
            <person name="Binder M."/>
            <person name="Bloem J."/>
            <person name="Labutti K."/>
            <person name="Salamov A."/>
            <person name="Andreopoulos B."/>
            <person name="Baker S."/>
            <person name="Barry K."/>
            <person name="Bills G."/>
            <person name="Bluhm B."/>
            <person name="Cannon C."/>
            <person name="Castanera R."/>
            <person name="Culley D."/>
            <person name="Daum C."/>
            <person name="Ezra D."/>
            <person name="Gonzalez J."/>
            <person name="Henrissat B."/>
            <person name="Kuo A."/>
            <person name="Liang C."/>
            <person name="Lipzen A."/>
            <person name="Lutzoni F."/>
            <person name="Magnuson J."/>
            <person name="Mondo S."/>
            <person name="Nolan M."/>
            <person name="Ohm R."/>
            <person name="Pangilinan J."/>
            <person name="Park H.-J."/>
            <person name="Ramirez L."/>
            <person name="Alfaro M."/>
            <person name="Sun H."/>
            <person name="Tritt A."/>
            <person name="Yoshinaga Y."/>
            <person name="Zwiers L.-H."/>
            <person name="Turgeon B."/>
            <person name="Goodwin S."/>
            <person name="Spatafora J."/>
            <person name="Crous P."/>
            <person name="Grigoriev I."/>
        </authorList>
    </citation>
    <scope>NUCLEOTIDE SEQUENCE</scope>
    <source>
        <strain evidence="5">CBS 107.79</strain>
    </source>
</reference>
<dbReference type="EMBL" id="ML976804">
    <property type="protein sequence ID" value="KAF1964123.1"/>
    <property type="molecule type" value="Genomic_DNA"/>
</dbReference>
<comment type="similarity">
    <text evidence="2">Belongs to the ustYa family.</text>
</comment>
<keyword evidence="6" id="KW-1185">Reference proteome</keyword>
<evidence type="ECO:0000256" key="1">
    <source>
        <dbReference type="ARBA" id="ARBA00004685"/>
    </source>
</evidence>
<gene>
    <name evidence="5" type="ORF">BU23DRAFT_72452</name>
    <name evidence="4" type="ORF">BU23DRAFT_93653</name>
</gene>
<dbReference type="PANTHER" id="PTHR33365:SF4">
    <property type="entry name" value="CYCLOCHLOROTINE BIOSYNTHESIS PROTEIN O"/>
    <property type="match status" value="1"/>
</dbReference>
<keyword evidence="3" id="KW-0472">Membrane</keyword>
<dbReference type="InterPro" id="IPR021765">
    <property type="entry name" value="UstYa-like"/>
</dbReference>